<dbReference type="Pfam" id="PF08352">
    <property type="entry name" value="oligo_HPY"/>
    <property type="match status" value="1"/>
</dbReference>
<reference evidence="17 18" key="1">
    <citation type="submission" date="2024-02" db="EMBL/GenBank/DDBJ databases">
        <authorList>
            <person name="Saticioglu I.B."/>
        </authorList>
    </citation>
    <scope>NUCLEOTIDE SEQUENCE [LARGE SCALE GENOMIC DNA]</scope>
    <source>
        <strain evidence="17 18">Mu-86</strain>
    </source>
</reference>
<feature type="transmembrane region" description="Helical" evidence="13">
    <location>
        <begin position="131"/>
        <end position="155"/>
    </location>
</feature>
<evidence type="ECO:0000259" key="15">
    <source>
        <dbReference type="PROSITE" id="PS50893"/>
    </source>
</evidence>
<dbReference type="RefSeq" id="WP_337337172.1">
    <property type="nucleotide sequence ID" value="NZ_JBBDGL010000001.1"/>
</dbReference>
<proteinExistence type="inferred from homology"/>
<evidence type="ECO:0000313" key="18">
    <source>
        <dbReference type="Proteomes" id="UP001368654"/>
    </source>
</evidence>
<dbReference type="InterPro" id="IPR000515">
    <property type="entry name" value="MetI-like"/>
</dbReference>
<dbReference type="InterPro" id="IPR003593">
    <property type="entry name" value="AAA+_ATPase"/>
</dbReference>
<dbReference type="PROSITE" id="PS00211">
    <property type="entry name" value="ABC_TRANSPORTER_1"/>
    <property type="match status" value="1"/>
</dbReference>
<dbReference type="InterPro" id="IPR035906">
    <property type="entry name" value="MetI-like_sf"/>
</dbReference>
<dbReference type="Pfam" id="PF12911">
    <property type="entry name" value="OppC_N"/>
    <property type="match status" value="1"/>
</dbReference>
<keyword evidence="4 13" id="KW-0813">Transport</keyword>
<dbReference type="InterPro" id="IPR013563">
    <property type="entry name" value="Oligopep_ABC_C"/>
</dbReference>
<evidence type="ECO:0000256" key="3">
    <source>
        <dbReference type="ARBA" id="ARBA00005417"/>
    </source>
</evidence>
<comment type="caution">
    <text evidence="17">The sequence shown here is derived from an EMBL/GenBank/DDBJ whole genome shotgun (WGS) entry which is preliminary data.</text>
</comment>
<dbReference type="SUPFAM" id="SSF52540">
    <property type="entry name" value="P-loop containing nucleoside triphosphate hydrolases"/>
    <property type="match status" value="1"/>
</dbReference>
<dbReference type="Pfam" id="PF00005">
    <property type="entry name" value="ABC_tran"/>
    <property type="match status" value="1"/>
</dbReference>
<keyword evidence="18" id="KW-1185">Reference proteome</keyword>
<name>A0ABU8LT92_9MICO</name>
<evidence type="ECO:0000256" key="7">
    <source>
        <dbReference type="ARBA" id="ARBA00022692"/>
    </source>
</evidence>
<evidence type="ECO:0000256" key="14">
    <source>
        <dbReference type="SAM" id="MobiDB-lite"/>
    </source>
</evidence>
<dbReference type="CDD" id="cd03257">
    <property type="entry name" value="ABC_NikE_OppD_transporters"/>
    <property type="match status" value="1"/>
</dbReference>
<dbReference type="Proteomes" id="UP001368654">
    <property type="component" value="Unassembled WGS sequence"/>
</dbReference>
<keyword evidence="9" id="KW-0067">ATP-binding</keyword>
<dbReference type="EMBL" id="JBBDGL010000001">
    <property type="protein sequence ID" value="MEJ1154744.1"/>
    <property type="molecule type" value="Genomic_DNA"/>
</dbReference>
<feature type="transmembrane region" description="Helical" evidence="13">
    <location>
        <begin position="34"/>
        <end position="56"/>
    </location>
</feature>
<evidence type="ECO:0000256" key="12">
    <source>
        <dbReference type="ARBA" id="ARBA00023136"/>
    </source>
</evidence>
<dbReference type="PANTHER" id="PTHR43297">
    <property type="entry name" value="OLIGOPEPTIDE TRANSPORT ATP-BINDING PROTEIN APPD"/>
    <property type="match status" value="1"/>
</dbReference>
<evidence type="ECO:0000256" key="5">
    <source>
        <dbReference type="ARBA" id="ARBA00022475"/>
    </source>
</evidence>
<dbReference type="SUPFAM" id="SSF161098">
    <property type="entry name" value="MetI-like"/>
    <property type="match status" value="1"/>
</dbReference>
<keyword evidence="7 13" id="KW-0812">Transmembrane</keyword>
<dbReference type="InterPro" id="IPR027417">
    <property type="entry name" value="P-loop_NTPase"/>
</dbReference>
<dbReference type="PROSITE" id="PS50928">
    <property type="entry name" value="ABC_TM1"/>
    <property type="match status" value="1"/>
</dbReference>
<dbReference type="Gene3D" id="3.40.50.300">
    <property type="entry name" value="P-loop containing nucleotide triphosphate hydrolases"/>
    <property type="match status" value="1"/>
</dbReference>
<dbReference type="InterPro" id="IPR003439">
    <property type="entry name" value="ABC_transporter-like_ATP-bd"/>
</dbReference>
<keyword evidence="8" id="KW-0547">Nucleotide-binding</keyword>
<dbReference type="CDD" id="cd06261">
    <property type="entry name" value="TM_PBP2"/>
    <property type="match status" value="1"/>
</dbReference>
<feature type="domain" description="ABC transporter" evidence="15">
    <location>
        <begin position="341"/>
        <end position="591"/>
    </location>
</feature>
<gene>
    <name evidence="17" type="ORF">WDU96_03905</name>
</gene>
<dbReference type="PANTHER" id="PTHR43297:SF14">
    <property type="entry name" value="ATPASE AAA-TYPE CORE DOMAIN-CONTAINING PROTEIN"/>
    <property type="match status" value="1"/>
</dbReference>
<dbReference type="InterPro" id="IPR017871">
    <property type="entry name" value="ABC_transporter-like_CS"/>
</dbReference>
<feature type="region of interest" description="Disordered" evidence="14">
    <location>
        <begin position="294"/>
        <end position="316"/>
    </location>
</feature>
<keyword evidence="10" id="KW-1278">Translocase</keyword>
<dbReference type="Pfam" id="PF00528">
    <property type="entry name" value="BPD_transp_1"/>
    <property type="match status" value="1"/>
</dbReference>
<evidence type="ECO:0000256" key="11">
    <source>
        <dbReference type="ARBA" id="ARBA00022989"/>
    </source>
</evidence>
<keyword evidence="11 13" id="KW-1133">Transmembrane helix</keyword>
<feature type="transmembrane region" description="Helical" evidence="13">
    <location>
        <begin position="161"/>
        <end position="178"/>
    </location>
</feature>
<dbReference type="InterPro" id="IPR050388">
    <property type="entry name" value="ABC_Ni/Peptide_Import"/>
</dbReference>
<dbReference type="SMART" id="SM00382">
    <property type="entry name" value="AAA"/>
    <property type="match status" value="1"/>
</dbReference>
<evidence type="ECO:0000256" key="10">
    <source>
        <dbReference type="ARBA" id="ARBA00022967"/>
    </source>
</evidence>
<feature type="transmembrane region" description="Helical" evidence="13">
    <location>
        <begin position="100"/>
        <end position="124"/>
    </location>
</feature>
<accession>A0ABU8LT92</accession>
<evidence type="ECO:0000313" key="17">
    <source>
        <dbReference type="EMBL" id="MEJ1154744.1"/>
    </source>
</evidence>
<sequence length="611" mass="64758">MTDSTSSVVGPYTQVLPVIPKRQSTFVRLIKNPLAAVGLFIVAIAVFVAVFAPWLAPYDPNFANVNDSFAPPFSPEHLLGADQSGRDILSRLLYGARTSLVGAAIAVGVAILVGVPSGLIAGYYQGWFDTVATWFANMFMSMPGIVIVLAVTAVLGESVEVTMGVFGILISPGVFRLTRTGVLSARKELYVDAAKVSGLSDARIIFRHVLSNVRAPLIIMGSMMIGIGIVLQAGLAFIGIGDASVPNWGAMLNDGFIVIYSQPIQLLWPGLAIGLTVVAFAFLGTALRDTVSHGDGPKAARVKTGKEQEAEEERMKREILPPEVELSPSASEDVPPVDVLLSVKNLRVGYPQAGGATKVVVDSVNLHVKKGEVLGLVGESGSGKSQTAFSVLGLLPAGGRVLSGSIAIDGESLTANPTRVASLRGARIGYIPQEPMSNLDPSFTLGYQLVEPIRKHMGLSKEAAKARVLELLDRVGIVDPPRTFDAYPHEVSGGMAQRILIAGAISCNPALLIADEPTTALDVTVQAEVLDLLRSLQTDYDMGVIMVTHNFGVVADICDRVAVMQHGRIVEQGDAAEIFTNPQNPYTQMLLGSTLEGGPSRAEQEESRSQS</sequence>
<comment type="similarity">
    <text evidence="3">Belongs to the ABC transporter superfamily.</text>
</comment>
<feature type="domain" description="ABC transmembrane type-1" evidence="16">
    <location>
        <begin position="96"/>
        <end position="288"/>
    </location>
</feature>
<evidence type="ECO:0000256" key="2">
    <source>
        <dbReference type="ARBA" id="ARBA00004202"/>
    </source>
</evidence>
<keyword evidence="5" id="KW-1003">Cell membrane</keyword>
<organism evidence="17 18">
    <name type="scientific">Microbacterium marmarense</name>
    <dbReference type="NCBI Taxonomy" id="3122051"/>
    <lineage>
        <taxon>Bacteria</taxon>
        <taxon>Bacillati</taxon>
        <taxon>Actinomycetota</taxon>
        <taxon>Actinomycetes</taxon>
        <taxon>Micrococcales</taxon>
        <taxon>Microbacteriaceae</taxon>
        <taxon>Microbacterium</taxon>
    </lineage>
</organism>
<comment type="subcellular location">
    <subcellularLocation>
        <location evidence="13">Cell membrane</location>
        <topology evidence="13">Multi-pass membrane protein</topology>
    </subcellularLocation>
    <subcellularLocation>
        <location evidence="2">Cell membrane</location>
        <topology evidence="2">Peripheral membrane protein</topology>
    </subcellularLocation>
    <subcellularLocation>
        <location evidence="1">Membrane</location>
        <topology evidence="1">Multi-pass membrane protein</topology>
    </subcellularLocation>
</comment>
<evidence type="ECO:0000256" key="9">
    <source>
        <dbReference type="ARBA" id="ARBA00022840"/>
    </source>
</evidence>
<evidence type="ECO:0000256" key="8">
    <source>
        <dbReference type="ARBA" id="ARBA00022741"/>
    </source>
</evidence>
<evidence type="ECO:0000256" key="6">
    <source>
        <dbReference type="ARBA" id="ARBA00022519"/>
    </source>
</evidence>
<dbReference type="Gene3D" id="1.10.3720.10">
    <property type="entry name" value="MetI-like"/>
    <property type="match status" value="1"/>
</dbReference>
<comment type="similarity">
    <text evidence="13">Belongs to the binding-protein-dependent transport system permease family.</text>
</comment>
<evidence type="ECO:0000256" key="13">
    <source>
        <dbReference type="RuleBase" id="RU363032"/>
    </source>
</evidence>
<evidence type="ECO:0000256" key="1">
    <source>
        <dbReference type="ARBA" id="ARBA00004141"/>
    </source>
</evidence>
<protein>
    <submittedName>
        <fullName evidence="17">Dipeptide/oligopeptide/nickel ABC transporter permease/ATP-binding protein</fullName>
    </submittedName>
</protein>
<dbReference type="PROSITE" id="PS50893">
    <property type="entry name" value="ABC_TRANSPORTER_2"/>
    <property type="match status" value="1"/>
</dbReference>
<evidence type="ECO:0000259" key="16">
    <source>
        <dbReference type="PROSITE" id="PS50928"/>
    </source>
</evidence>
<keyword evidence="12 13" id="KW-0472">Membrane</keyword>
<feature type="transmembrane region" description="Helical" evidence="13">
    <location>
        <begin position="217"/>
        <end position="240"/>
    </location>
</feature>
<dbReference type="InterPro" id="IPR025966">
    <property type="entry name" value="OppC_N"/>
</dbReference>
<evidence type="ECO:0000256" key="4">
    <source>
        <dbReference type="ARBA" id="ARBA00022448"/>
    </source>
</evidence>
<keyword evidence="6" id="KW-0997">Cell inner membrane</keyword>
<feature type="transmembrane region" description="Helical" evidence="13">
    <location>
        <begin position="266"/>
        <end position="287"/>
    </location>
</feature>